<evidence type="ECO:0000259" key="6">
    <source>
        <dbReference type="PROSITE" id="PS50949"/>
    </source>
</evidence>
<reference evidence="8" key="1">
    <citation type="journal article" date="2019" name="Int. J. Syst. Evol. Microbiol.">
        <title>The Global Catalogue of Microorganisms (GCM) 10K type strain sequencing project: providing services to taxonomists for standard genome sequencing and annotation.</title>
        <authorList>
            <consortium name="The Broad Institute Genomics Platform"/>
            <consortium name="The Broad Institute Genome Sequencing Center for Infectious Disease"/>
            <person name="Wu L."/>
            <person name="Ma J."/>
        </authorList>
    </citation>
    <scope>NUCLEOTIDE SEQUENCE [LARGE SCALE GENOMIC DNA]</scope>
    <source>
        <strain evidence="8">JCM 18956</strain>
    </source>
</reference>
<dbReference type="EMBL" id="BAABLM010000001">
    <property type="protein sequence ID" value="GAA4664282.1"/>
    <property type="molecule type" value="Genomic_DNA"/>
</dbReference>
<evidence type="ECO:0000313" key="7">
    <source>
        <dbReference type="EMBL" id="GAA4664282.1"/>
    </source>
</evidence>
<dbReference type="InterPro" id="IPR036390">
    <property type="entry name" value="WH_DNA-bd_sf"/>
</dbReference>
<feature type="domain" description="HTH gntR-type" evidence="6">
    <location>
        <begin position="27"/>
        <end position="95"/>
    </location>
</feature>
<dbReference type="InterPro" id="IPR036388">
    <property type="entry name" value="WH-like_DNA-bd_sf"/>
</dbReference>
<keyword evidence="7" id="KW-0808">Transferase</keyword>
<dbReference type="GO" id="GO:0008483">
    <property type="term" value="F:transaminase activity"/>
    <property type="evidence" value="ECO:0007669"/>
    <property type="project" value="UniProtKB-KW"/>
</dbReference>
<proteinExistence type="inferred from homology"/>
<dbReference type="Gene3D" id="3.40.640.10">
    <property type="entry name" value="Type I PLP-dependent aspartate aminotransferase-like (Major domain)"/>
    <property type="match status" value="1"/>
</dbReference>
<dbReference type="InterPro" id="IPR000524">
    <property type="entry name" value="Tscrpt_reg_HTH_GntR"/>
</dbReference>
<dbReference type="SUPFAM" id="SSF46785">
    <property type="entry name" value="Winged helix' DNA-binding domain"/>
    <property type="match status" value="1"/>
</dbReference>
<dbReference type="Pfam" id="PF00155">
    <property type="entry name" value="Aminotran_1_2"/>
    <property type="match status" value="1"/>
</dbReference>
<evidence type="ECO:0000256" key="4">
    <source>
        <dbReference type="ARBA" id="ARBA00023125"/>
    </source>
</evidence>
<dbReference type="RefSeq" id="WP_345372041.1">
    <property type="nucleotide sequence ID" value="NZ_BAABLM010000001.1"/>
</dbReference>
<keyword evidence="5" id="KW-0804">Transcription</keyword>
<evidence type="ECO:0000313" key="8">
    <source>
        <dbReference type="Proteomes" id="UP001501295"/>
    </source>
</evidence>
<dbReference type="CDD" id="cd00609">
    <property type="entry name" value="AAT_like"/>
    <property type="match status" value="1"/>
</dbReference>
<dbReference type="InterPro" id="IPR004839">
    <property type="entry name" value="Aminotransferase_I/II_large"/>
</dbReference>
<dbReference type="InterPro" id="IPR015424">
    <property type="entry name" value="PyrdxlP-dep_Trfase"/>
</dbReference>
<keyword evidence="4" id="KW-0238">DNA-binding</keyword>
<dbReference type="Proteomes" id="UP001501295">
    <property type="component" value="Unassembled WGS sequence"/>
</dbReference>
<protein>
    <submittedName>
        <fullName evidence="7">PLP-dependent aminotransferase family protein</fullName>
    </submittedName>
</protein>
<sequence length="484" mass="51070">MASVTPTLSARAAALLLAHWREGRLSSPAYDALADAIRMLVIDGRISLGARLPAERALADALGLSRTTIANAYARLREDGFLESLRGSGSVVRLPASLAGRPDPDALSGPVSEGAGLLDLRKAVLHAASGVAEATERAMRHLPAALADSGYDTVGDPGLRAAIADRYTARGLPTRPDEIMVTLGAQHAISLLARTLIGRGDGVLIESPTYPHAHEAFRAAGGRMVSVPVDADHGWDLAALTTAIRRTAPAVAYVMPDLHNPTGATMTPQGREVLLREAGDAGTLVIADETMGELRIDGGIQPPLAALGPAVLIGSSGKNFWGGLRIGWIRADRPLLQRLVLARPTGDLGTPVLEQLIVRELVPLTDAILEERRRHLREGRDHLVGELRSRLPEWHVPSPAGGLTTWVNLGRPVSSALVLATRSEGVALASGGVFGPEGGFERFLRLPFSGGQADRERLVGALERAWRRVGTLETSGSPSMAAVV</sequence>
<evidence type="ECO:0000256" key="3">
    <source>
        <dbReference type="ARBA" id="ARBA00023015"/>
    </source>
</evidence>
<evidence type="ECO:0000256" key="2">
    <source>
        <dbReference type="ARBA" id="ARBA00022898"/>
    </source>
</evidence>
<evidence type="ECO:0000256" key="1">
    <source>
        <dbReference type="ARBA" id="ARBA00005384"/>
    </source>
</evidence>
<keyword evidence="2" id="KW-0663">Pyridoxal phosphate</keyword>
<accession>A0ABP8VI75</accession>
<dbReference type="Pfam" id="PF00392">
    <property type="entry name" value="GntR"/>
    <property type="match status" value="1"/>
</dbReference>
<dbReference type="CDD" id="cd07377">
    <property type="entry name" value="WHTH_GntR"/>
    <property type="match status" value="1"/>
</dbReference>
<gene>
    <name evidence="7" type="ORF">GCM10025780_01390</name>
</gene>
<evidence type="ECO:0000256" key="5">
    <source>
        <dbReference type="ARBA" id="ARBA00023163"/>
    </source>
</evidence>
<keyword evidence="7" id="KW-0032">Aminotransferase</keyword>
<dbReference type="SUPFAM" id="SSF53383">
    <property type="entry name" value="PLP-dependent transferases"/>
    <property type="match status" value="1"/>
</dbReference>
<keyword evidence="3" id="KW-0805">Transcription regulation</keyword>
<dbReference type="PROSITE" id="PS50949">
    <property type="entry name" value="HTH_GNTR"/>
    <property type="match status" value="1"/>
</dbReference>
<name>A0ABP8VI75_9MICO</name>
<dbReference type="PANTHER" id="PTHR46577:SF1">
    <property type="entry name" value="HTH-TYPE TRANSCRIPTIONAL REGULATORY PROTEIN GABR"/>
    <property type="match status" value="1"/>
</dbReference>
<organism evidence="7 8">
    <name type="scientific">Frondihabitans cladoniiphilus</name>
    <dbReference type="NCBI Taxonomy" id="715785"/>
    <lineage>
        <taxon>Bacteria</taxon>
        <taxon>Bacillati</taxon>
        <taxon>Actinomycetota</taxon>
        <taxon>Actinomycetes</taxon>
        <taxon>Micrococcales</taxon>
        <taxon>Microbacteriaceae</taxon>
        <taxon>Frondihabitans</taxon>
    </lineage>
</organism>
<dbReference type="PANTHER" id="PTHR46577">
    <property type="entry name" value="HTH-TYPE TRANSCRIPTIONAL REGULATORY PROTEIN GABR"/>
    <property type="match status" value="1"/>
</dbReference>
<dbReference type="PRINTS" id="PR00035">
    <property type="entry name" value="HTHGNTR"/>
</dbReference>
<dbReference type="InterPro" id="IPR051446">
    <property type="entry name" value="HTH_trans_reg/aminotransferase"/>
</dbReference>
<keyword evidence="8" id="KW-1185">Reference proteome</keyword>
<dbReference type="Gene3D" id="1.10.10.10">
    <property type="entry name" value="Winged helix-like DNA-binding domain superfamily/Winged helix DNA-binding domain"/>
    <property type="match status" value="1"/>
</dbReference>
<dbReference type="SMART" id="SM00345">
    <property type="entry name" value="HTH_GNTR"/>
    <property type="match status" value="1"/>
</dbReference>
<dbReference type="InterPro" id="IPR015421">
    <property type="entry name" value="PyrdxlP-dep_Trfase_major"/>
</dbReference>
<comment type="caution">
    <text evidence="7">The sequence shown here is derived from an EMBL/GenBank/DDBJ whole genome shotgun (WGS) entry which is preliminary data.</text>
</comment>
<comment type="similarity">
    <text evidence="1">In the C-terminal section; belongs to the class-I pyridoxal-phosphate-dependent aminotransferase family.</text>
</comment>